<sequence>MRLDATTSLPDGTRVRLRLPHAADRPRLGDLLGRLGLAHDELDLARELRFDPRARTVVCAIVWDGSDQLLAGWAGADRGQAAPDLLLADETLAPGVRALLLDALAQRASAAA</sequence>
<keyword evidence="2" id="KW-1185">Reference proteome</keyword>
<evidence type="ECO:0008006" key="3">
    <source>
        <dbReference type="Google" id="ProtNLM"/>
    </source>
</evidence>
<dbReference type="AlphaFoldDB" id="A0A2T4UJC2"/>
<accession>A0A2T4UJC2</accession>
<organism evidence="1 2">
    <name type="scientific">Paraconexibacter algicola</name>
    <dbReference type="NCBI Taxonomy" id="2133960"/>
    <lineage>
        <taxon>Bacteria</taxon>
        <taxon>Bacillati</taxon>
        <taxon>Actinomycetota</taxon>
        <taxon>Thermoleophilia</taxon>
        <taxon>Solirubrobacterales</taxon>
        <taxon>Paraconexibacteraceae</taxon>
        <taxon>Paraconexibacter</taxon>
    </lineage>
</organism>
<comment type="caution">
    <text evidence="1">The sequence shown here is derived from an EMBL/GenBank/DDBJ whole genome shotgun (WGS) entry which is preliminary data.</text>
</comment>
<gene>
    <name evidence="1" type="ORF">C7Y72_06565</name>
</gene>
<dbReference type="Proteomes" id="UP000240739">
    <property type="component" value="Unassembled WGS sequence"/>
</dbReference>
<evidence type="ECO:0000313" key="2">
    <source>
        <dbReference type="Proteomes" id="UP000240739"/>
    </source>
</evidence>
<dbReference type="RefSeq" id="WP_107567874.1">
    <property type="nucleotide sequence ID" value="NZ_PYYB01000001.1"/>
</dbReference>
<name>A0A2T4UJC2_9ACTN</name>
<evidence type="ECO:0000313" key="1">
    <source>
        <dbReference type="EMBL" id="PTL59338.1"/>
    </source>
</evidence>
<reference evidence="1 2" key="1">
    <citation type="submission" date="2018-03" db="EMBL/GenBank/DDBJ databases">
        <title>Aquarubrobacter algicola gen. nov., sp. nov., a novel actinobacterium isolated from shallow eutrophic lake during the end of cyanobacterial harmful algal blooms.</title>
        <authorList>
            <person name="Chun S.J."/>
        </authorList>
    </citation>
    <scope>NUCLEOTIDE SEQUENCE [LARGE SCALE GENOMIC DNA]</scope>
    <source>
        <strain evidence="1 2">Seoho-28</strain>
    </source>
</reference>
<dbReference type="EMBL" id="PYYB01000001">
    <property type="protein sequence ID" value="PTL59338.1"/>
    <property type="molecule type" value="Genomic_DNA"/>
</dbReference>
<protein>
    <recommendedName>
        <fullName evidence="3">GNAT family N-acetyltransferase</fullName>
    </recommendedName>
</protein>
<proteinExistence type="predicted"/>